<gene>
    <name evidence="1" type="ORF">Tci_035782</name>
    <name evidence="2" type="ORF">Tci_038404</name>
</gene>
<dbReference type="EMBL" id="BKCJ010004912">
    <property type="protein sequence ID" value="GEU63804.1"/>
    <property type="molecule type" value="Genomic_DNA"/>
</dbReference>
<accession>A0A6L2LXD2</accession>
<dbReference type="EMBL" id="BKCJ010005381">
    <property type="protein sequence ID" value="GEU66426.1"/>
    <property type="molecule type" value="Genomic_DNA"/>
</dbReference>
<organism evidence="2">
    <name type="scientific">Tanacetum cinerariifolium</name>
    <name type="common">Dalmatian daisy</name>
    <name type="synonym">Chrysanthemum cinerariifolium</name>
    <dbReference type="NCBI Taxonomy" id="118510"/>
    <lineage>
        <taxon>Eukaryota</taxon>
        <taxon>Viridiplantae</taxon>
        <taxon>Streptophyta</taxon>
        <taxon>Embryophyta</taxon>
        <taxon>Tracheophyta</taxon>
        <taxon>Spermatophyta</taxon>
        <taxon>Magnoliopsida</taxon>
        <taxon>eudicotyledons</taxon>
        <taxon>Gunneridae</taxon>
        <taxon>Pentapetalae</taxon>
        <taxon>asterids</taxon>
        <taxon>campanulids</taxon>
        <taxon>Asterales</taxon>
        <taxon>Asteraceae</taxon>
        <taxon>Asteroideae</taxon>
        <taxon>Anthemideae</taxon>
        <taxon>Anthemidinae</taxon>
        <taxon>Tanacetum</taxon>
    </lineage>
</organism>
<evidence type="ECO:0000313" key="2">
    <source>
        <dbReference type="EMBL" id="GEU66426.1"/>
    </source>
</evidence>
<comment type="caution">
    <text evidence="2">The sequence shown here is derived from an EMBL/GenBank/DDBJ whole genome shotgun (WGS) entry which is preliminary data.</text>
</comment>
<protein>
    <submittedName>
        <fullName evidence="2">Uncharacterized protein</fullName>
    </submittedName>
</protein>
<reference evidence="2" key="1">
    <citation type="journal article" date="2019" name="Sci. Rep.">
        <title>Draft genome of Tanacetum cinerariifolium, the natural source of mosquito coil.</title>
        <authorList>
            <person name="Yamashiro T."/>
            <person name="Shiraishi A."/>
            <person name="Satake H."/>
            <person name="Nakayama K."/>
        </authorList>
    </citation>
    <scope>NUCLEOTIDE SEQUENCE</scope>
</reference>
<name>A0A6L2LXD2_TANCI</name>
<dbReference type="AlphaFoldDB" id="A0A6L2LXD2"/>
<proteinExistence type="predicted"/>
<evidence type="ECO:0000313" key="1">
    <source>
        <dbReference type="EMBL" id="GEU63804.1"/>
    </source>
</evidence>
<sequence length="189" mass="21489">MGCDDCCNLSEMIWVIKDLTVTWRDRNTDDDDNFLFTMLGSPRFVPWLGSHTESVIAAMTDDWYRYNISSEIGASHPFNKAGGWYPPNSATNASEERQVKPIKEEEKKAAKVAAVTETKIMKRRSCMATTKEWFAEPCEMCRGNKEREEKAERGWTVVTAKRAHVKEGSTAWYILNGHSVVVILDTKTT</sequence>